<reference evidence="2" key="2">
    <citation type="submission" date="2020-09" db="EMBL/GenBank/DDBJ databases">
        <authorList>
            <person name="Sun Q."/>
            <person name="Ohkuma M."/>
        </authorList>
    </citation>
    <scope>NUCLEOTIDE SEQUENCE</scope>
    <source>
        <strain evidence="2">JCM 5069</strain>
    </source>
</reference>
<reference evidence="2" key="1">
    <citation type="journal article" date="2014" name="Int. J. Syst. Evol. Microbiol.">
        <title>Complete genome sequence of Corynebacterium casei LMG S-19264T (=DSM 44701T), isolated from a smear-ripened cheese.</title>
        <authorList>
            <consortium name="US DOE Joint Genome Institute (JGI-PGF)"/>
            <person name="Walter F."/>
            <person name="Albersmeier A."/>
            <person name="Kalinowski J."/>
            <person name="Ruckert C."/>
        </authorList>
    </citation>
    <scope>NUCLEOTIDE SEQUENCE</scope>
    <source>
        <strain evidence="2">JCM 5069</strain>
    </source>
</reference>
<proteinExistence type="predicted"/>
<organism evidence="2 3">
    <name type="scientific">Streptomyces sulfonofaciens</name>
    <dbReference type="NCBI Taxonomy" id="68272"/>
    <lineage>
        <taxon>Bacteria</taxon>
        <taxon>Bacillati</taxon>
        <taxon>Actinomycetota</taxon>
        <taxon>Actinomycetes</taxon>
        <taxon>Kitasatosporales</taxon>
        <taxon>Streptomycetaceae</taxon>
        <taxon>Streptomyces</taxon>
    </lineage>
</organism>
<evidence type="ECO:0000313" key="3">
    <source>
        <dbReference type="Proteomes" id="UP000603708"/>
    </source>
</evidence>
<feature type="region of interest" description="Disordered" evidence="1">
    <location>
        <begin position="27"/>
        <end position="78"/>
    </location>
</feature>
<sequence length="78" mass="8059">MPPRRSTHMVTGARAAAAATALFARVRGADPGGPWRTDGTPRPLRPGGGAPGPAPGRGDRRGVWQRSPRGPGSPAEKR</sequence>
<dbReference type="EMBL" id="BNCD01000008">
    <property type="protein sequence ID" value="GHH79619.1"/>
    <property type="molecule type" value="Genomic_DNA"/>
</dbReference>
<protein>
    <submittedName>
        <fullName evidence="2">Uncharacterized protein</fullName>
    </submittedName>
</protein>
<evidence type="ECO:0000313" key="2">
    <source>
        <dbReference type="EMBL" id="GHH79619.1"/>
    </source>
</evidence>
<accession>A0A919G8F5</accession>
<evidence type="ECO:0000256" key="1">
    <source>
        <dbReference type="SAM" id="MobiDB-lite"/>
    </source>
</evidence>
<dbReference type="AlphaFoldDB" id="A0A919G8F5"/>
<comment type="caution">
    <text evidence="2">The sequence shown here is derived from an EMBL/GenBank/DDBJ whole genome shotgun (WGS) entry which is preliminary data.</text>
</comment>
<gene>
    <name evidence="2" type="ORF">GCM10018793_32860</name>
</gene>
<keyword evidence="3" id="KW-1185">Reference proteome</keyword>
<name>A0A919G8F5_9ACTN</name>
<dbReference type="Proteomes" id="UP000603708">
    <property type="component" value="Unassembled WGS sequence"/>
</dbReference>